<evidence type="ECO:0000313" key="9">
    <source>
        <dbReference type="Proteomes" id="UP001207742"/>
    </source>
</evidence>
<keyword evidence="9" id="KW-1185">Reference proteome</keyword>
<evidence type="ECO:0000256" key="5">
    <source>
        <dbReference type="ARBA" id="ARBA00023237"/>
    </source>
</evidence>
<evidence type="ECO:0000256" key="1">
    <source>
        <dbReference type="ARBA" id="ARBA00004442"/>
    </source>
</evidence>
<proteinExistence type="inferred from homology"/>
<dbReference type="InterPro" id="IPR011990">
    <property type="entry name" value="TPR-like_helical_dom_sf"/>
</dbReference>
<comment type="similarity">
    <text evidence="2">Belongs to the SusD family.</text>
</comment>
<dbReference type="RefSeq" id="WP_264733698.1">
    <property type="nucleotide sequence ID" value="NZ_JAPDNR010000001.1"/>
</dbReference>
<feature type="domain" description="RagB/SusD" evidence="6">
    <location>
        <begin position="366"/>
        <end position="448"/>
    </location>
</feature>
<evidence type="ECO:0000259" key="7">
    <source>
        <dbReference type="Pfam" id="PF14322"/>
    </source>
</evidence>
<feature type="domain" description="SusD-like N-terminal" evidence="7">
    <location>
        <begin position="43"/>
        <end position="237"/>
    </location>
</feature>
<dbReference type="PROSITE" id="PS51257">
    <property type="entry name" value="PROKAR_LIPOPROTEIN"/>
    <property type="match status" value="1"/>
</dbReference>
<keyword evidence="3" id="KW-0732">Signal</keyword>
<comment type="subcellular location">
    <subcellularLocation>
        <location evidence="1">Cell outer membrane</location>
    </subcellularLocation>
</comment>
<evidence type="ECO:0000256" key="3">
    <source>
        <dbReference type="ARBA" id="ARBA00022729"/>
    </source>
</evidence>
<accession>A0ABT3ISB7</accession>
<keyword evidence="4" id="KW-0472">Membrane</keyword>
<dbReference type="InterPro" id="IPR033985">
    <property type="entry name" value="SusD-like_N"/>
</dbReference>
<evidence type="ECO:0000313" key="8">
    <source>
        <dbReference type="EMBL" id="MCW3486882.1"/>
    </source>
</evidence>
<dbReference type="EMBL" id="JAPDNS010000002">
    <property type="protein sequence ID" value="MCW3486882.1"/>
    <property type="molecule type" value="Genomic_DNA"/>
</dbReference>
<protein>
    <submittedName>
        <fullName evidence="8">RagB/SusD family nutrient uptake outer membrane protein</fullName>
    </submittedName>
</protein>
<dbReference type="Proteomes" id="UP001207742">
    <property type="component" value="Unassembled WGS sequence"/>
</dbReference>
<name>A0ABT3ISB7_9BACT</name>
<dbReference type="CDD" id="cd08977">
    <property type="entry name" value="SusD"/>
    <property type="match status" value="1"/>
</dbReference>
<dbReference type="Pfam" id="PF14322">
    <property type="entry name" value="SusD-like_3"/>
    <property type="match status" value="1"/>
</dbReference>
<evidence type="ECO:0000256" key="4">
    <source>
        <dbReference type="ARBA" id="ARBA00023136"/>
    </source>
</evidence>
<evidence type="ECO:0000256" key="2">
    <source>
        <dbReference type="ARBA" id="ARBA00006275"/>
    </source>
</evidence>
<sequence>MKVTKLYILGLVAVMSGACQKDLLKPTPQSYIPDYLGFETKDRIANQARGLYAVLKDGRFLGGKVEIANDVRGEDFFNEGSNSVTFNLSWRMLPTGEAQEVQEIWTQGYKTINNANVFMEAMKATGNKVVGDELAKQYEGEAKFVRALSYFSLLQLYARPYWDGDGSKLGLILYTEGHTLLGDYAKARSTVKETYALILKDLDDAEAALPKENAGSVNAVTRANAYTVAALKTRVYLHLKQYDKVIASAAKLVSVNAPFTSPGGHKLEPEVNKIFARPYTTNESIFSLPFSAGPGDAPATQTQLGYYYAFDKGNGEYSLDEDGILADSGWKSGTDARRKLLEVVPQGAGVQPKYFLNKYAAGSPFTDWAPIIRYAEVLLNLAEARVRQTNSVDPQAVALLSAVRNRSDATITYTAADFTSSAKLLEAILHEKRIELLGEGFRSSEITRLGITFPGKGGGIVPSVLPASPKYIWPIASSELVYNKLCVDNN</sequence>
<dbReference type="Pfam" id="PF07980">
    <property type="entry name" value="SusD_RagB"/>
    <property type="match status" value="1"/>
</dbReference>
<reference evidence="8 9" key="1">
    <citation type="submission" date="2022-10" db="EMBL/GenBank/DDBJ databases">
        <title>Chitinophaga nivalis PC15 sp. nov., isolated from Pyeongchang county, South Korea.</title>
        <authorList>
            <person name="Trinh H.N."/>
        </authorList>
    </citation>
    <scope>NUCLEOTIDE SEQUENCE [LARGE SCALE GENOMIC DNA]</scope>
    <source>
        <strain evidence="8 9">PC14</strain>
    </source>
</reference>
<dbReference type="InterPro" id="IPR012944">
    <property type="entry name" value="SusD_RagB_dom"/>
</dbReference>
<gene>
    <name evidence="8" type="ORF">OL497_23500</name>
</gene>
<comment type="caution">
    <text evidence="8">The sequence shown here is derived from an EMBL/GenBank/DDBJ whole genome shotgun (WGS) entry which is preliminary data.</text>
</comment>
<keyword evidence="5" id="KW-0998">Cell outer membrane</keyword>
<dbReference type="Gene3D" id="1.25.40.390">
    <property type="match status" value="1"/>
</dbReference>
<organism evidence="8 9">
    <name type="scientific">Chitinophaga nivalis</name>
    <dbReference type="NCBI Taxonomy" id="2991709"/>
    <lineage>
        <taxon>Bacteria</taxon>
        <taxon>Pseudomonadati</taxon>
        <taxon>Bacteroidota</taxon>
        <taxon>Chitinophagia</taxon>
        <taxon>Chitinophagales</taxon>
        <taxon>Chitinophagaceae</taxon>
        <taxon>Chitinophaga</taxon>
    </lineage>
</organism>
<evidence type="ECO:0000259" key="6">
    <source>
        <dbReference type="Pfam" id="PF07980"/>
    </source>
</evidence>
<dbReference type="SUPFAM" id="SSF48452">
    <property type="entry name" value="TPR-like"/>
    <property type="match status" value="1"/>
</dbReference>